<evidence type="ECO:0008006" key="4">
    <source>
        <dbReference type="Google" id="ProtNLM"/>
    </source>
</evidence>
<dbReference type="EMBL" id="MASJ01000038">
    <property type="protein sequence ID" value="OCS83404.1"/>
    <property type="molecule type" value="Genomic_DNA"/>
</dbReference>
<protein>
    <recommendedName>
        <fullName evidence="4">Catalase</fullName>
    </recommendedName>
</protein>
<organism evidence="2 3">
    <name type="scientific">Caryophanon tenue</name>
    <dbReference type="NCBI Taxonomy" id="33978"/>
    <lineage>
        <taxon>Bacteria</taxon>
        <taxon>Bacillati</taxon>
        <taxon>Bacillota</taxon>
        <taxon>Bacilli</taxon>
        <taxon>Bacillales</taxon>
        <taxon>Caryophanaceae</taxon>
        <taxon>Caryophanon</taxon>
    </lineage>
</organism>
<dbReference type="Pfam" id="PF12118">
    <property type="entry name" value="SprA-related"/>
    <property type="match status" value="1"/>
</dbReference>
<evidence type="ECO:0000256" key="1">
    <source>
        <dbReference type="SAM" id="MobiDB-lite"/>
    </source>
</evidence>
<dbReference type="OrthoDB" id="292377at2"/>
<accession>A0A1C0Y8A5</accession>
<name>A0A1C0Y8A5_9BACL</name>
<reference evidence="2 3" key="1">
    <citation type="submission" date="2016-07" db="EMBL/GenBank/DDBJ databases">
        <title>Caryophanon tenue genome sequencing.</title>
        <authorList>
            <person name="Verma A."/>
            <person name="Pal Y."/>
            <person name="Krishnamurthi S."/>
        </authorList>
    </citation>
    <scope>NUCLEOTIDE SEQUENCE [LARGE SCALE GENOMIC DNA]</scope>
    <source>
        <strain evidence="2 3">DSM 14152</strain>
    </source>
</reference>
<proteinExistence type="predicted"/>
<dbReference type="RefSeq" id="WP_066547210.1">
    <property type="nucleotide sequence ID" value="NZ_MASJ01000038.1"/>
</dbReference>
<feature type="compositionally biased region" description="Basic and acidic residues" evidence="1">
    <location>
        <begin position="9"/>
        <end position="32"/>
    </location>
</feature>
<gene>
    <name evidence="2" type="ORF">A6M13_05105</name>
</gene>
<sequence>MKLSSLMIRKTESQQTLDERRKAIGRKDAGQAYRKSAEYFGEKRDTALRVLEELLSGKKEQDVNHDVAVRVKQAEEFQQGQQVKELEKADRTVRAHEQAHKAVGGHVTGPIVYDYEEGPDGQQYAVGGEVAIHATHSEDEKKMIETLELVRRAALAPAQPSPQDYRVAASAEAQIQQLRGIVAEERTDEESSDRLPDYVTASTDIDVPERFLVDRERDATQSAFDKDFTQSYAERKFAMASTNYQSHMIMVKNGYRDPLESTFSLIA</sequence>
<evidence type="ECO:0000313" key="2">
    <source>
        <dbReference type="EMBL" id="OCS83404.1"/>
    </source>
</evidence>
<feature type="region of interest" description="Disordered" evidence="1">
    <location>
        <begin position="1"/>
        <end position="32"/>
    </location>
</feature>
<evidence type="ECO:0000313" key="3">
    <source>
        <dbReference type="Proteomes" id="UP000093199"/>
    </source>
</evidence>
<dbReference type="STRING" id="33978.A6M13_05105"/>
<dbReference type="AlphaFoldDB" id="A0A1C0Y8A5"/>
<keyword evidence="3" id="KW-1185">Reference proteome</keyword>
<dbReference type="Proteomes" id="UP000093199">
    <property type="component" value="Unassembled WGS sequence"/>
</dbReference>
<comment type="caution">
    <text evidence="2">The sequence shown here is derived from an EMBL/GenBank/DDBJ whole genome shotgun (WGS) entry which is preliminary data.</text>
</comment>
<dbReference type="InterPro" id="IPR021973">
    <property type="entry name" value="SprA-related"/>
</dbReference>